<protein>
    <submittedName>
        <fullName evidence="1">Uncharacterized protein</fullName>
    </submittedName>
</protein>
<keyword evidence="2" id="KW-1185">Reference proteome</keyword>
<proteinExistence type="predicted"/>
<sequence>MDPVQQKLAIRMWNDAVALASHEVQIEALAAENARLKAAATEAAPSPEVDED</sequence>
<name>A0ABU1HQQ5_9MICO</name>
<dbReference type="RefSeq" id="WP_309690302.1">
    <property type="nucleotide sequence ID" value="NZ_JAVIZQ010000001.1"/>
</dbReference>
<evidence type="ECO:0000313" key="1">
    <source>
        <dbReference type="EMBL" id="MDR6142383.1"/>
    </source>
</evidence>
<organism evidence="1 2">
    <name type="scientific">Microbacterium foliorum</name>
    <dbReference type="NCBI Taxonomy" id="104336"/>
    <lineage>
        <taxon>Bacteria</taxon>
        <taxon>Bacillati</taxon>
        <taxon>Actinomycetota</taxon>
        <taxon>Actinomycetes</taxon>
        <taxon>Micrococcales</taxon>
        <taxon>Microbacteriaceae</taxon>
        <taxon>Microbacterium</taxon>
    </lineage>
</organism>
<dbReference type="Proteomes" id="UP001249291">
    <property type="component" value="Unassembled WGS sequence"/>
</dbReference>
<dbReference type="EMBL" id="JAVIZQ010000001">
    <property type="protein sequence ID" value="MDR6142383.1"/>
    <property type="molecule type" value="Genomic_DNA"/>
</dbReference>
<gene>
    <name evidence="1" type="ORF">QE375_001937</name>
</gene>
<evidence type="ECO:0000313" key="2">
    <source>
        <dbReference type="Proteomes" id="UP001249291"/>
    </source>
</evidence>
<comment type="caution">
    <text evidence="1">The sequence shown here is derived from an EMBL/GenBank/DDBJ whole genome shotgun (WGS) entry which is preliminary data.</text>
</comment>
<reference evidence="1 2" key="1">
    <citation type="submission" date="2023-08" db="EMBL/GenBank/DDBJ databases">
        <title>Functional and genomic diversity of the sorghum phyllosphere microbiome.</title>
        <authorList>
            <person name="Shade A."/>
        </authorList>
    </citation>
    <scope>NUCLEOTIDE SEQUENCE [LARGE SCALE GENOMIC DNA]</scope>
    <source>
        <strain evidence="1 2">SORGH_AS_0445</strain>
    </source>
</reference>
<accession>A0ABU1HQQ5</accession>